<keyword evidence="2" id="KW-1185">Reference proteome</keyword>
<reference evidence="1 2" key="1">
    <citation type="submission" date="2021-02" db="EMBL/GenBank/DDBJ databases">
        <title>Leptospira ainlahdjerensis sp. nov., Leptospira ainazelensis sp. nov., Leptospira abararensis sp. nov. and Leptospira chreensis sp. nov., four new species isolated from water sources in Algeria.</title>
        <authorList>
            <person name="Amara Korba A."/>
            <person name="Kainiu M."/>
            <person name="Vincent A.T."/>
            <person name="Mariet J.-F."/>
            <person name="Veyrier F.J."/>
            <person name="Goarant C."/>
            <person name="Picardeau M."/>
        </authorList>
    </citation>
    <scope>NUCLEOTIDE SEQUENCE [LARGE SCALE GENOMIC DNA]</scope>
    <source>
        <strain evidence="1 2">201903070</strain>
    </source>
</reference>
<gene>
    <name evidence="1" type="ORF">JWG45_12105</name>
</gene>
<proteinExistence type="predicted"/>
<accession>A0ABS2UBY7</accession>
<dbReference type="EMBL" id="JAFFPU010000042">
    <property type="protein sequence ID" value="MBM9577890.1"/>
    <property type="molecule type" value="Genomic_DNA"/>
</dbReference>
<protein>
    <submittedName>
        <fullName evidence="1">Uncharacterized protein</fullName>
    </submittedName>
</protein>
<evidence type="ECO:0000313" key="1">
    <source>
        <dbReference type="EMBL" id="MBM9577890.1"/>
    </source>
</evidence>
<sequence length="84" mass="9613">MSNPGAGHKLPTYSVPKIFVSLSWIRNGKVFRPLSEKTIGRVTDLELETEFEDTRVSPGEHTLLNENVIPYRIGKRGIRFDFRP</sequence>
<dbReference type="RefSeq" id="WP_205279957.1">
    <property type="nucleotide sequence ID" value="NZ_JAFFPU010000042.1"/>
</dbReference>
<dbReference type="Proteomes" id="UP000724686">
    <property type="component" value="Unassembled WGS sequence"/>
</dbReference>
<evidence type="ECO:0000313" key="2">
    <source>
        <dbReference type="Proteomes" id="UP000724686"/>
    </source>
</evidence>
<organism evidence="1 2">
    <name type="scientific">Leptospira ainlahdjerensis</name>
    <dbReference type="NCBI Taxonomy" id="2810033"/>
    <lineage>
        <taxon>Bacteria</taxon>
        <taxon>Pseudomonadati</taxon>
        <taxon>Spirochaetota</taxon>
        <taxon>Spirochaetia</taxon>
        <taxon>Leptospirales</taxon>
        <taxon>Leptospiraceae</taxon>
        <taxon>Leptospira</taxon>
    </lineage>
</organism>
<name>A0ABS2UBY7_9LEPT</name>
<comment type="caution">
    <text evidence="1">The sequence shown here is derived from an EMBL/GenBank/DDBJ whole genome shotgun (WGS) entry which is preliminary data.</text>
</comment>